<dbReference type="Proteomes" id="UP001487740">
    <property type="component" value="Unassembled WGS sequence"/>
</dbReference>
<proteinExistence type="predicted"/>
<dbReference type="AlphaFoldDB" id="A0AAW0ULG6"/>
<gene>
    <name evidence="1" type="ORF">O3P69_002641</name>
</gene>
<keyword evidence="2" id="KW-1185">Reference proteome</keyword>
<reference evidence="1 2" key="1">
    <citation type="submission" date="2023-03" db="EMBL/GenBank/DDBJ databases">
        <title>High-quality genome of Scylla paramamosain provides insights in environmental adaptation.</title>
        <authorList>
            <person name="Zhang L."/>
        </authorList>
    </citation>
    <scope>NUCLEOTIDE SEQUENCE [LARGE SCALE GENOMIC DNA]</scope>
    <source>
        <strain evidence="1">LZ_2023a</strain>
        <tissue evidence="1">Muscle</tissue>
    </source>
</reference>
<evidence type="ECO:0000313" key="2">
    <source>
        <dbReference type="Proteomes" id="UP001487740"/>
    </source>
</evidence>
<dbReference type="EMBL" id="JARAKH010000009">
    <property type="protein sequence ID" value="KAK8400994.1"/>
    <property type="molecule type" value="Genomic_DNA"/>
</dbReference>
<organism evidence="1 2">
    <name type="scientific">Scylla paramamosain</name>
    <name type="common">Mud crab</name>
    <dbReference type="NCBI Taxonomy" id="85552"/>
    <lineage>
        <taxon>Eukaryota</taxon>
        <taxon>Metazoa</taxon>
        <taxon>Ecdysozoa</taxon>
        <taxon>Arthropoda</taxon>
        <taxon>Crustacea</taxon>
        <taxon>Multicrustacea</taxon>
        <taxon>Malacostraca</taxon>
        <taxon>Eumalacostraca</taxon>
        <taxon>Eucarida</taxon>
        <taxon>Decapoda</taxon>
        <taxon>Pleocyemata</taxon>
        <taxon>Brachyura</taxon>
        <taxon>Eubrachyura</taxon>
        <taxon>Portunoidea</taxon>
        <taxon>Portunidae</taxon>
        <taxon>Portuninae</taxon>
        <taxon>Scylla</taxon>
    </lineage>
</organism>
<name>A0AAW0ULG6_SCYPA</name>
<comment type="caution">
    <text evidence="1">The sequence shown here is derived from an EMBL/GenBank/DDBJ whole genome shotgun (WGS) entry which is preliminary data.</text>
</comment>
<sequence>MVEPTENLRLAEGVAVGRSLVQAGEELVTVLVANLSDEARKVPAGAKLGTCEEVERPEETSGSAEVAAVRPLPDFLEDLAHRSAANLMEAQTEKVRHTLAQYADVFGMGDMDLGRTGLVKHGINTGGAGKRRRGGRQVA</sequence>
<accession>A0AAW0ULG6</accession>
<protein>
    <submittedName>
        <fullName evidence="1">Uncharacterized protein</fullName>
    </submittedName>
</protein>
<evidence type="ECO:0000313" key="1">
    <source>
        <dbReference type="EMBL" id="KAK8400994.1"/>
    </source>
</evidence>